<dbReference type="PROSITE" id="PS50003">
    <property type="entry name" value="PH_DOMAIN"/>
    <property type="match status" value="1"/>
</dbReference>
<dbReference type="Gene3D" id="1.20.1270.60">
    <property type="entry name" value="Arfaptin homology (AH) domain/BAR domain"/>
    <property type="match status" value="1"/>
</dbReference>
<comment type="subcellular location">
    <subcellularLocation>
        <location evidence="1">Membrane</location>
    </subcellularLocation>
</comment>
<keyword evidence="2" id="KW-0812">Transmembrane</keyword>
<evidence type="ECO:0000259" key="6">
    <source>
        <dbReference type="PROSITE" id="PS51778"/>
    </source>
</evidence>
<gene>
    <name evidence="7" type="ORF">KL933_004210</name>
    <name evidence="8" type="ORF">KL946_005317</name>
</gene>
<dbReference type="SUPFAM" id="SSF103657">
    <property type="entry name" value="BAR/IMD domain-like"/>
    <property type="match status" value="1"/>
</dbReference>
<dbReference type="EMBL" id="JAHLUN010000022">
    <property type="protein sequence ID" value="KAG7761671.1"/>
    <property type="molecule type" value="Genomic_DNA"/>
</dbReference>
<proteinExistence type="predicted"/>
<evidence type="ECO:0000256" key="3">
    <source>
        <dbReference type="ARBA" id="ARBA00022989"/>
    </source>
</evidence>
<organism evidence="7 10">
    <name type="scientific">Ogataea haglerorum</name>
    <dbReference type="NCBI Taxonomy" id="1937702"/>
    <lineage>
        <taxon>Eukaryota</taxon>
        <taxon>Fungi</taxon>
        <taxon>Dikarya</taxon>
        <taxon>Ascomycota</taxon>
        <taxon>Saccharomycotina</taxon>
        <taxon>Pichiomycetes</taxon>
        <taxon>Pichiales</taxon>
        <taxon>Pichiaceae</taxon>
        <taxon>Ogataea</taxon>
    </lineage>
</organism>
<dbReference type="InterPro" id="IPR011993">
    <property type="entry name" value="PH-like_dom_sf"/>
</dbReference>
<reference evidence="7 9" key="1">
    <citation type="journal article" date="2021" name="G3 (Bethesda)">
        <title>Genomic diversity, chromosomal rearrangements, and interspecies hybridization in the ogataea polymorpha species complex.</title>
        <authorList>
            <person name="Hanson S.J."/>
            <person name="Cinneide E.O."/>
            <person name="Salzberg L.I."/>
            <person name="Wolfe K.H."/>
            <person name="McGowan J."/>
            <person name="Fitzpatrick D.A."/>
            <person name="Matlin K."/>
        </authorList>
    </citation>
    <scope>NUCLEOTIDE SEQUENCE</scope>
    <source>
        <strain evidence="8">81-436-3</strain>
        <strain evidence="7">83-405-1</strain>
    </source>
</reference>
<dbReference type="Proteomes" id="UP000697297">
    <property type="component" value="Unassembled WGS sequence"/>
</dbReference>
<dbReference type="AlphaFoldDB" id="A0AAN6HYX7"/>
<accession>A0AAN6HYX7</accession>
<comment type="caution">
    <text evidence="7">The sequence shown here is derived from an EMBL/GenBank/DDBJ whole genome shotgun (WGS) entry which is preliminary data.</text>
</comment>
<dbReference type="Pfam" id="PF16746">
    <property type="entry name" value="BAR_3"/>
    <property type="match status" value="1"/>
</dbReference>
<evidence type="ECO:0008006" key="11">
    <source>
        <dbReference type="Google" id="ProtNLM"/>
    </source>
</evidence>
<dbReference type="InterPro" id="IPR001849">
    <property type="entry name" value="PH_domain"/>
</dbReference>
<dbReference type="InterPro" id="IPR027267">
    <property type="entry name" value="AH/BAR_dom_sf"/>
</dbReference>
<feature type="domain" description="VASt" evidence="6">
    <location>
        <begin position="734"/>
        <end position="900"/>
    </location>
</feature>
<dbReference type="PROSITE" id="PS51778">
    <property type="entry name" value="VAST"/>
    <property type="match status" value="1"/>
</dbReference>
<dbReference type="InterPro" id="IPR031968">
    <property type="entry name" value="VASt"/>
</dbReference>
<evidence type="ECO:0000313" key="7">
    <source>
        <dbReference type="EMBL" id="KAG7725196.1"/>
    </source>
</evidence>
<evidence type="ECO:0000256" key="4">
    <source>
        <dbReference type="ARBA" id="ARBA00023136"/>
    </source>
</evidence>
<dbReference type="Pfam" id="PF00169">
    <property type="entry name" value="PH"/>
    <property type="match status" value="1"/>
</dbReference>
<evidence type="ECO:0000313" key="10">
    <source>
        <dbReference type="Proteomes" id="UP000738402"/>
    </source>
</evidence>
<sequence>MVSNGGKKDPYMVPGALASTDVAFSQPEDCVVNLIAVGLKEASTDSPSFRASVNYMNSEIRSYQLLIKKTIDYLKRFVAACATLQGISSEFQTVLSSVGQNSLANRDIAKTCIERTSQDMNEVLSFINGALTFKKEPIQNLINLLDGDIAAYLELRHAFEGIQAKYDSYLDKFVAQPKTLDPINAREDAQQLFELRKQYIHISLSIWISITKLRHKVSSALVELCDTLRNSSEQSKNLAEFLGLEESSKKIERAKYFMELQERSHQSLIKDLLSARRTSEENVVNLCTPSNDLDSYIPATINMAHLLDTDVEQYEKHGWVFLKSGKINSKEIVWVKRWLFIKGDLFGFLSISTSGTYVEESDKIGILLANVRYKPEEDRKFCFEIKTLQTEVTIQVETLGELKSWLSVFHTVKNSALQRNSTISMSRYEPMLDLFALEPVVEKDLELVNLPSTKPENAQMLLNKSLPSLKMDVNFSAPLVTELTNLACLSHLYLTSPKVPSAFTANVWGFVNWGLYYAIKNRNDSIEIAAKMHSSTLNSINLRYPASYPIELRQLDLQVRSLFESYVGADEFVLMAFRAFWSANSKQGLFCYLYATESHIYVYTTNCGLVSISVLKLTNFLYVDSVQKANYDLLRFYFVSGVSTKMRLCLEPGNLIKDQINYLISLKKSSISKPLETIIDELAKIKQVHSQVEPKGPSSIPLTVPQNSEGEKAVVTIASSADMDTDMKLNYSEDMHLIWIQKYELPAKALFHVLVGDQSFLLQSMLPFAHLSVDTGTQHTVWRCDSQQKLTRIIWNPAIELLSAEQRIESMLNNKYYNFTQTTPYLYLPFGSAGRLIIRFIIFNTDSRSSKLLVYYKVKRNRNILELFSSFFFRQVILSKIDDLHKHLLSAIRNLANENRKIASAIKLYGPITKFDADDLTEEEVRFAEDVKHVKVEFLLNLVLQKVNLEFDKLLHVATKLVMDALFSAYKNCKLHWLLILSLGISLFFNVYFSGKTTHAYWIEHNTEKYVNLLVHKPTVMKRMISISDIQDFAHNTSVQLSYNATESQCFLEFQKLAGVVEDSPPTEGKVQSRLVEFGLQRNELLTELGILNAAERAYLACEWKRWVFAEHQNCELARTKYPQRYDEHLCRYCQSAKAEMDYISHTLL</sequence>
<keyword evidence="3" id="KW-1133">Transmembrane helix</keyword>
<keyword evidence="9" id="KW-1185">Reference proteome</keyword>
<dbReference type="PANTHER" id="PTHR14248">
    <property type="entry name" value="CYCLIN Y, ISOFORM A"/>
    <property type="match status" value="1"/>
</dbReference>
<dbReference type="CDD" id="cd13280">
    <property type="entry name" value="PH_SIP3"/>
    <property type="match status" value="1"/>
</dbReference>
<dbReference type="InterPro" id="IPR042067">
    <property type="entry name" value="Sip3_PH"/>
</dbReference>
<dbReference type="InterPro" id="IPR004148">
    <property type="entry name" value="BAR_dom"/>
</dbReference>
<dbReference type="SUPFAM" id="SSF50729">
    <property type="entry name" value="PH domain-like"/>
    <property type="match status" value="1"/>
</dbReference>
<evidence type="ECO:0000259" key="5">
    <source>
        <dbReference type="PROSITE" id="PS50003"/>
    </source>
</evidence>
<evidence type="ECO:0000313" key="8">
    <source>
        <dbReference type="EMBL" id="KAG7761671.1"/>
    </source>
</evidence>
<dbReference type="Proteomes" id="UP000738402">
    <property type="component" value="Unassembled WGS sequence"/>
</dbReference>
<feature type="domain" description="PH" evidence="5">
    <location>
        <begin position="313"/>
        <end position="414"/>
    </location>
</feature>
<dbReference type="Gene3D" id="2.30.29.30">
    <property type="entry name" value="Pleckstrin-homology domain (PH domain)/Phosphotyrosine-binding domain (PTB)"/>
    <property type="match status" value="1"/>
</dbReference>
<protein>
    <recommendedName>
        <fullName evidence="11">Protein SIP3</fullName>
    </recommendedName>
</protein>
<dbReference type="GO" id="GO:0005737">
    <property type="term" value="C:cytoplasm"/>
    <property type="evidence" value="ECO:0007669"/>
    <property type="project" value="InterPro"/>
</dbReference>
<keyword evidence="4" id="KW-0472">Membrane</keyword>
<evidence type="ECO:0000256" key="2">
    <source>
        <dbReference type="ARBA" id="ARBA00022692"/>
    </source>
</evidence>
<evidence type="ECO:0000256" key="1">
    <source>
        <dbReference type="ARBA" id="ARBA00004370"/>
    </source>
</evidence>
<dbReference type="EMBL" id="JAHLUH010000013">
    <property type="protein sequence ID" value="KAG7725196.1"/>
    <property type="molecule type" value="Genomic_DNA"/>
</dbReference>
<evidence type="ECO:0000313" key="9">
    <source>
        <dbReference type="Proteomes" id="UP000697297"/>
    </source>
</evidence>
<dbReference type="GO" id="GO:0016020">
    <property type="term" value="C:membrane"/>
    <property type="evidence" value="ECO:0007669"/>
    <property type="project" value="UniProtKB-SubCell"/>
</dbReference>
<dbReference type="SMART" id="SM00233">
    <property type="entry name" value="PH"/>
    <property type="match status" value="1"/>
</dbReference>
<name>A0AAN6HYX7_9ASCO</name>